<accession>A0A843UTC3</accession>
<proteinExistence type="predicted"/>
<keyword evidence="3" id="KW-1185">Reference proteome</keyword>
<reference evidence="2" key="1">
    <citation type="submission" date="2017-07" db="EMBL/GenBank/DDBJ databases">
        <title>Taro Niue Genome Assembly and Annotation.</title>
        <authorList>
            <person name="Atibalentja N."/>
            <person name="Keating K."/>
            <person name="Fields C.J."/>
        </authorList>
    </citation>
    <scope>NUCLEOTIDE SEQUENCE</scope>
    <source>
        <strain evidence="2">Niue_2</strain>
        <tissue evidence="2">Leaf</tissue>
    </source>
</reference>
<feature type="region of interest" description="Disordered" evidence="1">
    <location>
        <begin position="219"/>
        <end position="240"/>
    </location>
</feature>
<feature type="compositionally biased region" description="Basic residues" evidence="1">
    <location>
        <begin position="125"/>
        <end position="142"/>
    </location>
</feature>
<feature type="compositionally biased region" description="Polar residues" evidence="1">
    <location>
        <begin position="166"/>
        <end position="178"/>
    </location>
</feature>
<gene>
    <name evidence="2" type="ORF">Taro_019215</name>
</gene>
<dbReference type="EMBL" id="NMUH01000919">
    <property type="protein sequence ID" value="MQL86681.1"/>
    <property type="molecule type" value="Genomic_DNA"/>
</dbReference>
<feature type="compositionally biased region" description="Pro residues" evidence="1">
    <location>
        <begin position="46"/>
        <end position="62"/>
    </location>
</feature>
<evidence type="ECO:0000256" key="1">
    <source>
        <dbReference type="SAM" id="MobiDB-lite"/>
    </source>
</evidence>
<dbReference type="Proteomes" id="UP000652761">
    <property type="component" value="Unassembled WGS sequence"/>
</dbReference>
<feature type="compositionally biased region" description="Pro residues" evidence="1">
    <location>
        <begin position="90"/>
        <end position="99"/>
    </location>
</feature>
<feature type="compositionally biased region" description="Basic and acidic residues" evidence="1">
    <location>
        <begin position="179"/>
        <end position="190"/>
    </location>
</feature>
<sequence length="240" mass="25706">LTGSVGPARNEDLGSFHPQPSLFLRLTKRNGVRPPVLRHVAGLAPGPTPVLAVPPPPPPPFTTPRKKRSYTKRPPPALVAVQKLLKLHRPYPPPKPPPFGGAAAVALPTPSSSHRPTSPQPSPHHLSKALIFHRQKKGRNFGRGKAEGTGTVPPRSRCSRRPSSAHKPTSPKSRSFNGSRKEKFWKRESTGSRASFSLSLSVRRSSDSAELVAFQLQAAGAVGRESNQHAPTSGDAPHSG</sequence>
<evidence type="ECO:0000313" key="3">
    <source>
        <dbReference type="Proteomes" id="UP000652761"/>
    </source>
</evidence>
<evidence type="ECO:0000313" key="2">
    <source>
        <dbReference type="EMBL" id="MQL86681.1"/>
    </source>
</evidence>
<feature type="compositionally biased region" description="Low complexity" evidence="1">
    <location>
        <begin position="191"/>
        <end position="203"/>
    </location>
</feature>
<name>A0A843UTC3_COLES</name>
<dbReference type="AlphaFoldDB" id="A0A843UTC3"/>
<feature type="region of interest" description="Disordered" evidence="1">
    <location>
        <begin position="88"/>
        <end position="205"/>
    </location>
</feature>
<feature type="compositionally biased region" description="Low complexity" evidence="1">
    <location>
        <begin position="108"/>
        <end position="117"/>
    </location>
</feature>
<organism evidence="2 3">
    <name type="scientific">Colocasia esculenta</name>
    <name type="common">Wild taro</name>
    <name type="synonym">Arum esculentum</name>
    <dbReference type="NCBI Taxonomy" id="4460"/>
    <lineage>
        <taxon>Eukaryota</taxon>
        <taxon>Viridiplantae</taxon>
        <taxon>Streptophyta</taxon>
        <taxon>Embryophyta</taxon>
        <taxon>Tracheophyta</taxon>
        <taxon>Spermatophyta</taxon>
        <taxon>Magnoliopsida</taxon>
        <taxon>Liliopsida</taxon>
        <taxon>Araceae</taxon>
        <taxon>Aroideae</taxon>
        <taxon>Colocasieae</taxon>
        <taxon>Colocasia</taxon>
    </lineage>
</organism>
<feature type="region of interest" description="Disordered" evidence="1">
    <location>
        <begin position="38"/>
        <end position="74"/>
    </location>
</feature>
<feature type="non-terminal residue" evidence="2">
    <location>
        <position position="240"/>
    </location>
</feature>
<protein>
    <submittedName>
        <fullName evidence="2">Uncharacterized protein</fullName>
    </submittedName>
</protein>
<feature type="region of interest" description="Disordered" evidence="1">
    <location>
        <begin position="1"/>
        <end position="20"/>
    </location>
</feature>
<comment type="caution">
    <text evidence="2">The sequence shown here is derived from an EMBL/GenBank/DDBJ whole genome shotgun (WGS) entry which is preliminary data.</text>
</comment>